<dbReference type="EMBL" id="LRGB01016731">
    <property type="protein sequence ID" value="KZR98528.1"/>
    <property type="molecule type" value="Genomic_DNA"/>
</dbReference>
<sequence length="57" mass="6907">KLIFSTNSNEEYYNDTKYFAIPFWESNSDLRRRNQRLYTYAIGIEIIVHRQLSNLFG</sequence>
<comment type="caution">
    <text evidence="1">The sequence shown here is derived from an EMBL/GenBank/DDBJ whole genome shotgun (WGS) entry which is preliminary data.</text>
</comment>
<dbReference type="AlphaFoldDB" id="A0A164G4U6"/>
<gene>
    <name evidence="1" type="ORF">APZ42_006006</name>
</gene>
<feature type="non-terminal residue" evidence="1">
    <location>
        <position position="1"/>
    </location>
</feature>
<organism evidence="1 2">
    <name type="scientific">Daphnia magna</name>
    <dbReference type="NCBI Taxonomy" id="35525"/>
    <lineage>
        <taxon>Eukaryota</taxon>
        <taxon>Metazoa</taxon>
        <taxon>Ecdysozoa</taxon>
        <taxon>Arthropoda</taxon>
        <taxon>Crustacea</taxon>
        <taxon>Branchiopoda</taxon>
        <taxon>Diplostraca</taxon>
        <taxon>Cladocera</taxon>
        <taxon>Anomopoda</taxon>
        <taxon>Daphniidae</taxon>
        <taxon>Daphnia</taxon>
    </lineage>
</organism>
<name>A0A164G4U6_9CRUS</name>
<evidence type="ECO:0000313" key="1">
    <source>
        <dbReference type="EMBL" id="KZR98528.1"/>
    </source>
</evidence>
<evidence type="ECO:0000313" key="2">
    <source>
        <dbReference type="Proteomes" id="UP000076858"/>
    </source>
</evidence>
<reference evidence="1 2" key="1">
    <citation type="submission" date="2016-03" db="EMBL/GenBank/DDBJ databases">
        <title>EvidentialGene: Evidence-directed Construction of Genes on Genomes.</title>
        <authorList>
            <person name="Gilbert D.G."/>
            <person name="Choi J.-H."/>
            <person name="Mockaitis K."/>
            <person name="Colbourne J."/>
            <person name="Pfrender M."/>
        </authorList>
    </citation>
    <scope>NUCLEOTIDE SEQUENCE [LARGE SCALE GENOMIC DNA]</scope>
    <source>
        <strain evidence="1 2">Xinb3</strain>
        <tissue evidence="1">Complete organism</tissue>
    </source>
</reference>
<protein>
    <submittedName>
        <fullName evidence="1">Uncharacterized protein</fullName>
    </submittedName>
</protein>
<keyword evidence="2" id="KW-1185">Reference proteome</keyword>
<dbReference type="Proteomes" id="UP000076858">
    <property type="component" value="Unassembled WGS sequence"/>
</dbReference>
<proteinExistence type="predicted"/>
<accession>A0A164G4U6</accession>